<dbReference type="PANTHER" id="PTHR40050:SF1">
    <property type="entry name" value="INNER SPORE COAT PROTEIN H"/>
    <property type="match status" value="1"/>
</dbReference>
<dbReference type="EMBL" id="CP042997">
    <property type="protein sequence ID" value="QEH34879.1"/>
    <property type="molecule type" value="Genomic_DNA"/>
</dbReference>
<dbReference type="Proteomes" id="UP000324233">
    <property type="component" value="Chromosome"/>
</dbReference>
<keyword evidence="2" id="KW-0732">Signal</keyword>
<feature type="compositionally biased region" description="Gly residues" evidence="1">
    <location>
        <begin position="635"/>
        <end position="646"/>
    </location>
</feature>
<feature type="compositionally biased region" description="Gly residues" evidence="1">
    <location>
        <begin position="284"/>
        <end position="301"/>
    </location>
</feature>
<dbReference type="GO" id="GO:0005509">
    <property type="term" value="F:calcium ion binding"/>
    <property type="evidence" value="ECO:0007669"/>
    <property type="project" value="InterPro"/>
</dbReference>
<feature type="region of interest" description="Disordered" evidence="1">
    <location>
        <begin position="31"/>
        <end position="54"/>
    </location>
</feature>
<feature type="signal peptide" evidence="2">
    <location>
        <begin position="1"/>
        <end position="32"/>
    </location>
</feature>
<feature type="compositionally biased region" description="Gly residues" evidence="1">
    <location>
        <begin position="603"/>
        <end position="628"/>
    </location>
</feature>
<dbReference type="InterPro" id="IPR011992">
    <property type="entry name" value="EF-hand-dom_pair"/>
</dbReference>
<dbReference type="SUPFAM" id="SSF47473">
    <property type="entry name" value="EF-hand"/>
    <property type="match status" value="1"/>
</dbReference>
<dbReference type="InterPro" id="IPR002048">
    <property type="entry name" value="EF_hand_dom"/>
</dbReference>
<feature type="compositionally biased region" description="Basic and acidic residues" evidence="1">
    <location>
        <begin position="243"/>
        <end position="280"/>
    </location>
</feature>
<gene>
    <name evidence="4" type="primary">cotH</name>
    <name evidence="4" type="ORF">OJF2_34240</name>
</gene>
<protein>
    <submittedName>
        <fullName evidence="4">Inner spore coat protein H</fullName>
    </submittedName>
</protein>
<feature type="chain" id="PRO_5022767765" evidence="2">
    <location>
        <begin position="33"/>
        <end position="774"/>
    </location>
</feature>
<dbReference type="Gene3D" id="1.10.238.10">
    <property type="entry name" value="EF-hand"/>
    <property type="match status" value="2"/>
</dbReference>
<name>A0A5B9W3W6_9BACT</name>
<feature type="region of interest" description="Disordered" evidence="1">
    <location>
        <begin position="594"/>
        <end position="654"/>
    </location>
</feature>
<feature type="compositionally biased region" description="Pro residues" evidence="1">
    <location>
        <begin position="127"/>
        <end position="153"/>
    </location>
</feature>
<feature type="region of interest" description="Disordered" evidence="1">
    <location>
        <begin position="116"/>
        <end position="175"/>
    </location>
</feature>
<evidence type="ECO:0000313" key="5">
    <source>
        <dbReference type="Proteomes" id="UP000324233"/>
    </source>
</evidence>
<sequence length="774" mass="79873" precursor="true">MSEVSRATPIAAVVASAAIVAAMIPACGPAAGAPRAPAEAAEAQGPGGPGGPGGAGFGPGTFLGPVVFSAADADGDGTLTPAEAAAAARRFIGLAEAGKAGSADARALARAINENIPIPEGFGPGGPGGPPGGGPPDGGPPGGGPPDGPPPGGGFPGGPGGPPGGGGPGGFGPGMFLAPQVVELADANKDGRVSADEAAAAAESFVREADARKQGSIDAGALARAMNRRMGPPPGFGPGGPMGEDRKIVKDFDKDGDGRLDRRERLAARESLRKDREKNPRRGGPPGFGPGGPGGPGGPAGMDGSPPRPGPRVRPADVPTFADRDLYDPGILRTLFLTFDSDDWEKEIEDFHGTDVDVPADLVVDGKTYRGVGVRFRGMSSYMMVQAGRKRSLNVSVDHTRDGQKLLGYKTLNLLNSHEDPTFLHTVLYSRIARAFLPAPKANLVRVVINGESWGVYVNAQQFDKVFLEQNFKSSKGARWKVPGNPGADGGLRYLGEDLEPYKQRFEMKSGGKADWEALVKLCKTLNQAPAGELESALSPMLDIDGALRFLALDNALINGDGYWSRASDYSLYRDGSGKFHLVPHDMNETFGPAMMFGPPGGPGGSGRGPGGSGGRRGGPRGIPGGPGGGPPGGGPGGPGGFGGPGRTPAADLDPLVGLEDERTPLRSRLLAVPALRARYLAYVRRIADEWLDWKTLGPIVAGYRTLIDEAIEEDTRKLSSTEEFRKSTADAIEAGAGAEARPRWGPPSMGLRAFADGRRAYLLDYLEKKGGVK</sequence>
<accession>A0A5B9W3W6</accession>
<proteinExistence type="predicted"/>
<feature type="domain" description="EF-hand" evidence="3">
    <location>
        <begin position="184"/>
        <end position="197"/>
    </location>
</feature>
<feature type="compositionally biased region" description="Gly residues" evidence="1">
    <location>
        <begin position="154"/>
        <end position="173"/>
    </location>
</feature>
<feature type="compositionally biased region" description="Gly residues" evidence="1">
    <location>
        <begin position="45"/>
        <end position="54"/>
    </location>
</feature>
<feature type="region of interest" description="Disordered" evidence="1">
    <location>
        <begin position="227"/>
        <end position="321"/>
    </location>
</feature>
<dbReference type="Pfam" id="PF13202">
    <property type="entry name" value="EF-hand_5"/>
    <property type="match status" value="2"/>
</dbReference>
<dbReference type="Pfam" id="PF08757">
    <property type="entry name" value="CotH"/>
    <property type="match status" value="1"/>
</dbReference>
<evidence type="ECO:0000256" key="2">
    <source>
        <dbReference type="SAM" id="SignalP"/>
    </source>
</evidence>
<feature type="domain" description="EF-hand" evidence="3">
    <location>
        <begin position="67"/>
        <end position="83"/>
    </location>
</feature>
<evidence type="ECO:0000256" key="1">
    <source>
        <dbReference type="SAM" id="MobiDB-lite"/>
    </source>
</evidence>
<feature type="compositionally biased region" description="Low complexity" evidence="1">
    <location>
        <begin position="31"/>
        <end position="44"/>
    </location>
</feature>
<dbReference type="PANTHER" id="PTHR40050">
    <property type="entry name" value="INNER SPORE COAT PROTEIN H"/>
    <property type="match status" value="1"/>
</dbReference>
<evidence type="ECO:0000259" key="3">
    <source>
        <dbReference type="Pfam" id="PF13202"/>
    </source>
</evidence>
<dbReference type="InterPro" id="IPR014867">
    <property type="entry name" value="Spore_coat_CotH_CotH2/3/7"/>
</dbReference>
<dbReference type="RefSeq" id="WP_210420556.1">
    <property type="nucleotide sequence ID" value="NZ_CP042997.1"/>
</dbReference>
<dbReference type="AlphaFoldDB" id="A0A5B9W3W6"/>
<dbReference type="KEGG" id="agv:OJF2_34240"/>
<keyword evidence="4" id="KW-0167">Capsid protein</keyword>
<keyword evidence="5" id="KW-1185">Reference proteome</keyword>
<keyword evidence="4" id="KW-0946">Virion</keyword>
<organism evidence="4 5">
    <name type="scientific">Aquisphaera giovannonii</name>
    <dbReference type="NCBI Taxonomy" id="406548"/>
    <lineage>
        <taxon>Bacteria</taxon>
        <taxon>Pseudomonadati</taxon>
        <taxon>Planctomycetota</taxon>
        <taxon>Planctomycetia</taxon>
        <taxon>Isosphaerales</taxon>
        <taxon>Isosphaeraceae</taxon>
        <taxon>Aquisphaera</taxon>
    </lineage>
</organism>
<evidence type="ECO:0000313" key="4">
    <source>
        <dbReference type="EMBL" id="QEH34879.1"/>
    </source>
</evidence>
<reference evidence="4 5" key="1">
    <citation type="submission" date="2019-08" db="EMBL/GenBank/DDBJ databases">
        <title>Deep-cultivation of Planctomycetes and their phenomic and genomic characterization uncovers novel biology.</title>
        <authorList>
            <person name="Wiegand S."/>
            <person name="Jogler M."/>
            <person name="Boedeker C."/>
            <person name="Pinto D."/>
            <person name="Vollmers J."/>
            <person name="Rivas-Marin E."/>
            <person name="Kohn T."/>
            <person name="Peeters S.H."/>
            <person name="Heuer A."/>
            <person name="Rast P."/>
            <person name="Oberbeckmann S."/>
            <person name="Bunk B."/>
            <person name="Jeske O."/>
            <person name="Meyerdierks A."/>
            <person name="Storesund J.E."/>
            <person name="Kallscheuer N."/>
            <person name="Luecker S."/>
            <person name="Lage O.M."/>
            <person name="Pohl T."/>
            <person name="Merkel B.J."/>
            <person name="Hornburger P."/>
            <person name="Mueller R.-W."/>
            <person name="Bruemmer F."/>
            <person name="Labrenz M."/>
            <person name="Spormann A.M."/>
            <person name="Op den Camp H."/>
            <person name="Overmann J."/>
            <person name="Amann R."/>
            <person name="Jetten M.S.M."/>
            <person name="Mascher T."/>
            <person name="Medema M.H."/>
            <person name="Devos D.P."/>
            <person name="Kaster A.-K."/>
            <person name="Ovreas L."/>
            <person name="Rohde M."/>
            <person name="Galperin M.Y."/>
            <person name="Jogler C."/>
        </authorList>
    </citation>
    <scope>NUCLEOTIDE SEQUENCE [LARGE SCALE GENOMIC DNA]</scope>
    <source>
        <strain evidence="4 5">OJF2</strain>
    </source>
</reference>